<dbReference type="AlphaFoldDB" id="A0A2A3ZNC2"/>
<organism evidence="1 2">
    <name type="scientific">Brevibacterium aurantiacum</name>
    <dbReference type="NCBI Taxonomy" id="273384"/>
    <lineage>
        <taxon>Bacteria</taxon>
        <taxon>Bacillati</taxon>
        <taxon>Actinomycetota</taxon>
        <taxon>Actinomycetes</taxon>
        <taxon>Micrococcales</taxon>
        <taxon>Brevibacteriaceae</taxon>
        <taxon>Brevibacterium</taxon>
    </lineage>
</organism>
<dbReference type="EMBL" id="NRHA01000014">
    <property type="protein sequence ID" value="PCC53170.1"/>
    <property type="molecule type" value="Genomic_DNA"/>
</dbReference>
<dbReference type="RefSeq" id="WP_205677693.1">
    <property type="nucleotide sequence ID" value="NZ_NRHA01000014.1"/>
</dbReference>
<dbReference type="Proteomes" id="UP000217881">
    <property type="component" value="Unassembled WGS sequence"/>
</dbReference>
<comment type="caution">
    <text evidence="1">The sequence shown here is derived from an EMBL/GenBank/DDBJ whole genome shotgun (WGS) entry which is preliminary data.</text>
</comment>
<name>A0A2A3ZNC2_BREAU</name>
<evidence type="ECO:0000313" key="2">
    <source>
        <dbReference type="Proteomes" id="UP000217881"/>
    </source>
</evidence>
<feature type="non-terminal residue" evidence="1">
    <location>
        <position position="83"/>
    </location>
</feature>
<reference evidence="1 2" key="1">
    <citation type="journal article" date="2017" name="Elife">
        <title>Extensive horizontal gene transfer in cheese-associated bacteria.</title>
        <authorList>
            <person name="Bonham K.S."/>
            <person name="Wolfe B.E."/>
            <person name="Dutton R.J."/>
        </authorList>
    </citation>
    <scope>NUCLEOTIDE SEQUENCE [LARGE SCALE GENOMIC DNA]</scope>
    <source>
        <strain evidence="1 2">738_8</strain>
    </source>
</reference>
<gene>
    <name evidence="1" type="ORF">CIK59_13670</name>
</gene>
<accession>A0A2A3ZNC2</accession>
<proteinExistence type="predicted"/>
<sequence>MSIESASIYDWEDRLSKSISRRGLSVSPQDILAVLSDVADPSAPLPHGERELLIEHAGLSREELTQEAADAADIEIGVSPIEW</sequence>
<evidence type="ECO:0000313" key="1">
    <source>
        <dbReference type="EMBL" id="PCC53170.1"/>
    </source>
</evidence>
<protein>
    <submittedName>
        <fullName evidence="1">Uncharacterized protein</fullName>
    </submittedName>
</protein>